<gene>
    <name evidence="5" type="primary">rimM</name>
    <name evidence="8" type="ORF">VV02_11865</name>
</gene>
<dbReference type="Pfam" id="PF24986">
    <property type="entry name" value="PRC_RimM"/>
    <property type="match status" value="1"/>
</dbReference>
<dbReference type="SUPFAM" id="SSF50346">
    <property type="entry name" value="PRC-barrel domain"/>
    <property type="match status" value="1"/>
</dbReference>
<comment type="function">
    <text evidence="5">An accessory protein needed during the final step in the assembly of 30S ribosomal subunit, possibly for assembly of the head region. Essential for efficient processing of 16S rRNA. May be needed both before and after RbfA during the maturation of 16S rRNA. It has affinity for free ribosomal 30S subunits but not for 70S ribosomes.</text>
</comment>
<evidence type="ECO:0000313" key="9">
    <source>
        <dbReference type="Proteomes" id="UP000066480"/>
    </source>
</evidence>
<dbReference type="InterPro" id="IPR056792">
    <property type="entry name" value="PRC_RimM"/>
</dbReference>
<dbReference type="InterPro" id="IPR011033">
    <property type="entry name" value="PRC_barrel-like_sf"/>
</dbReference>
<dbReference type="KEGG" id="lmoi:VV02_11865"/>
<dbReference type="HAMAP" id="MF_00014">
    <property type="entry name" value="Ribosome_mat_RimM"/>
    <property type="match status" value="1"/>
</dbReference>
<name>A0A0K1JI65_9MICO</name>
<dbReference type="Proteomes" id="UP000066480">
    <property type="component" value="Chromosome"/>
</dbReference>
<dbReference type="STRING" id="571913.VV02_11865"/>
<evidence type="ECO:0000256" key="5">
    <source>
        <dbReference type="HAMAP-Rule" id="MF_00014"/>
    </source>
</evidence>
<feature type="domain" description="Ribosome maturation factor RimM PRC barrel" evidence="7">
    <location>
        <begin position="97"/>
        <end position="164"/>
    </location>
</feature>
<dbReference type="InterPro" id="IPR036976">
    <property type="entry name" value="RimM_N_sf"/>
</dbReference>
<dbReference type="InterPro" id="IPR009000">
    <property type="entry name" value="Transl_B-barrel_sf"/>
</dbReference>
<keyword evidence="3 5" id="KW-0698">rRNA processing</keyword>
<evidence type="ECO:0000313" key="8">
    <source>
        <dbReference type="EMBL" id="AKU16396.1"/>
    </source>
</evidence>
<dbReference type="GO" id="GO:0042274">
    <property type="term" value="P:ribosomal small subunit biogenesis"/>
    <property type="evidence" value="ECO:0007669"/>
    <property type="project" value="UniProtKB-UniRule"/>
</dbReference>
<feature type="domain" description="RimM N-terminal" evidence="6">
    <location>
        <begin position="6"/>
        <end position="83"/>
    </location>
</feature>
<dbReference type="SUPFAM" id="SSF50447">
    <property type="entry name" value="Translation proteins"/>
    <property type="match status" value="1"/>
</dbReference>
<proteinExistence type="inferred from homology"/>
<dbReference type="PANTHER" id="PTHR33692:SF1">
    <property type="entry name" value="RIBOSOME MATURATION FACTOR RIMM"/>
    <property type="match status" value="1"/>
</dbReference>
<accession>A0A0K1JI65</accession>
<dbReference type="InterPro" id="IPR002676">
    <property type="entry name" value="RimM_N"/>
</dbReference>
<dbReference type="GO" id="GO:0005737">
    <property type="term" value="C:cytoplasm"/>
    <property type="evidence" value="ECO:0007669"/>
    <property type="project" value="UniProtKB-SubCell"/>
</dbReference>
<dbReference type="EMBL" id="CP011112">
    <property type="protein sequence ID" value="AKU16396.1"/>
    <property type="molecule type" value="Genomic_DNA"/>
</dbReference>
<dbReference type="AlphaFoldDB" id="A0A0K1JI65"/>
<dbReference type="Gene3D" id="2.30.30.240">
    <property type="entry name" value="PRC-barrel domain"/>
    <property type="match status" value="1"/>
</dbReference>
<dbReference type="OrthoDB" id="5381335at2"/>
<keyword evidence="1 5" id="KW-0963">Cytoplasm</keyword>
<dbReference type="PANTHER" id="PTHR33692">
    <property type="entry name" value="RIBOSOME MATURATION FACTOR RIMM"/>
    <property type="match status" value="1"/>
</dbReference>
<reference evidence="8" key="1">
    <citation type="submission" date="2015-03" db="EMBL/GenBank/DDBJ databases">
        <title>Luteipulveratus halotolerans sp. nov., a novel actinobacterium (Dermacoccaceae) from Sarawak, Malaysia.</title>
        <authorList>
            <person name="Juboi H."/>
            <person name="Basik A."/>
            <person name="Shamsul S.S."/>
            <person name="Arnold P."/>
            <person name="Schmitt E.K."/>
            <person name="Sanglier J.-J."/>
            <person name="Yeo T."/>
        </authorList>
    </citation>
    <scope>NUCLEOTIDE SEQUENCE [LARGE SCALE GENOMIC DNA]</scope>
    <source>
        <strain evidence="8">MN07-A0370</strain>
    </source>
</reference>
<evidence type="ECO:0000256" key="1">
    <source>
        <dbReference type="ARBA" id="ARBA00022490"/>
    </source>
</evidence>
<organism evidence="8 9">
    <name type="scientific">Luteipulveratus mongoliensis</name>
    <dbReference type="NCBI Taxonomy" id="571913"/>
    <lineage>
        <taxon>Bacteria</taxon>
        <taxon>Bacillati</taxon>
        <taxon>Actinomycetota</taxon>
        <taxon>Actinomycetes</taxon>
        <taxon>Micrococcales</taxon>
        <taxon>Dermacoccaceae</taxon>
        <taxon>Luteipulveratus</taxon>
    </lineage>
</organism>
<comment type="subcellular location">
    <subcellularLocation>
        <location evidence="5">Cytoplasm</location>
    </subcellularLocation>
</comment>
<dbReference type="GO" id="GO:0005840">
    <property type="term" value="C:ribosome"/>
    <property type="evidence" value="ECO:0007669"/>
    <property type="project" value="InterPro"/>
</dbReference>
<protein>
    <recommendedName>
        <fullName evidence="5">Ribosome maturation factor RimM</fullName>
    </recommendedName>
</protein>
<evidence type="ECO:0000259" key="7">
    <source>
        <dbReference type="Pfam" id="PF24986"/>
    </source>
</evidence>
<sequence>MDDVMVARIGKAHGLKGEVTVQVHTDSPEERFVVGATFVTEPAEAGPLTVRASRVHNGIQLLAFEGAPDRTAAEALRGTRLVAAPDPDDEEDAWYEDDLIGLEVLDTKGVSVGRVVALHPRPVQDLLEIEKTGGGVAYVPFVEEIVPEVDVDAGRVVIDPPPGLLDLES</sequence>
<dbReference type="GO" id="GO:0006364">
    <property type="term" value="P:rRNA processing"/>
    <property type="evidence" value="ECO:0007669"/>
    <property type="project" value="UniProtKB-UniRule"/>
</dbReference>
<keyword evidence="2 5" id="KW-0690">Ribosome biogenesis</keyword>
<dbReference type="GO" id="GO:0043022">
    <property type="term" value="F:ribosome binding"/>
    <property type="evidence" value="ECO:0007669"/>
    <property type="project" value="InterPro"/>
</dbReference>
<evidence type="ECO:0000256" key="2">
    <source>
        <dbReference type="ARBA" id="ARBA00022517"/>
    </source>
</evidence>
<evidence type="ECO:0000256" key="3">
    <source>
        <dbReference type="ARBA" id="ARBA00022552"/>
    </source>
</evidence>
<dbReference type="InterPro" id="IPR011961">
    <property type="entry name" value="RimM"/>
</dbReference>
<comment type="subunit">
    <text evidence="5">Binds ribosomal protein uS19.</text>
</comment>
<dbReference type="Gene3D" id="2.40.30.60">
    <property type="entry name" value="RimM"/>
    <property type="match status" value="1"/>
</dbReference>
<comment type="similarity">
    <text evidence="5">Belongs to the RimM family.</text>
</comment>
<keyword evidence="4 5" id="KW-0143">Chaperone</keyword>
<evidence type="ECO:0000256" key="4">
    <source>
        <dbReference type="ARBA" id="ARBA00023186"/>
    </source>
</evidence>
<dbReference type="RefSeq" id="WP_052591726.1">
    <property type="nucleotide sequence ID" value="NZ_CP011112.1"/>
</dbReference>
<dbReference type="Pfam" id="PF01782">
    <property type="entry name" value="RimM"/>
    <property type="match status" value="1"/>
</dbReference>
<dbReference type="PATRIC" id="fig|571913.6.peg.2417"/>
<comment type="domain">
    <text evidence="5">The PRC barrel domain binds ribosomal protein uS19.</text>
</comment>
<keyword evidence="9" id="KW-1185">Reference proteome</keyword>
<evidence type="ECO:0000259" key="6">
    <source>
        <dbReference type="Pfam" id="PF01782"/>
    </source>
</evidence>
<dbReference type="NCBIfam" id="TIGR02273">
    <property type="entry name" value="16S_RimM"/>
    <property type="match status" value="1"/>
</dbReference>